<keyword evidence="7" id="KW-0418">Kinase</keyword>
<accession>A0A8D7FEU7</accession>
<sequence length="334" mass="37593">MEVLLGKVEKLVPSRYSHSDVERITSCFSHKLGQGGCGVVYKGKLPDGRPVAVKVMKDCKGSVKDFFTEVIAIGCTYHVNIVSLLGFCSEGPKQVLIYQFMSNGSLEKYIHDARQPTSTLDATKLLRIAIGVARGLEYLHHGCNVGILHFDIKPQNILLDEEFCPKIADFGLAKLCRSAEGIIKMLGARGTVGYIAPEVFSRCYGGVSPKSYVYSYGMMILEMVGGRKKCTAQEEERTSEIYFPHWVCKHLDSDGNLRSFTAMTEVEEEMARRMVLVGLWCIQTRPSDRPSMTKVLDMLEGSQSCRHHQCQFLLLPQHQRCIPSQLSRKRWSQW</sequence>
<keyword evidence="6" id="KW-0547">Nucleotide-binding</keyword>
<dbReference type="InterPro" id="IPR008271">
    <property type="entry name" value="Ser/Thr_kinase_AS"/>
</dbReference>
<reference evidence="13" key="1">
    <citation type="submission" date="2021-03" db="EMBL/GenBank/DDBJ databases">
        <authorList>
            <consortium name="Genoscope - CEA"/>
            <person name="William W."/>
        </authorList>
    </citation>
    <scope>NUCLEOTIDE SEQUENCE</scope>
    <source>
        <strain evidence="13">Doubled-haploid Pahang</strain>
    </source>
</reference>
<proteinExistence type="predicted"/>
<dbReference type="InterPro" id="IPR011009">
    <property type="entry name" value="Kinase-like_dom_sf"/>
</dbReference>
<dbReference type="SUPFAM" id="SSF56112">
    <property type="entry name" value="Protein kinase-like (PK-like)"/>
    <property type="match status" value="1"/>
</dbReference>
<evidence type="ECO:0000313" key="13">
    <source>
        <dbReference type="EMBL" id="CAG1851187.1"/>
    </source>
</evidence>
<dbReference type="GO" id="GO:0016020">
    <property type="term" value="C:membrane"/>
    <property type="evidence" value="ECO:0007669"/>
    <property type="project" value="UniProtKB-SubCell"/>
</dbReference>
<dbReference type="InterPro" id="IPR000719">
    <property type="entry name" value="Prot_kinase_dom"/>
</dbReference>
<evidence type="ECO:0000256" key="10">
    <source>
        <dbReference type="ARBA" id="ARBA00023136"/>
    </source>
</evidence>
<dbReference type="GO" id="GO:0004674">
    <property type="term" value="F:protein serine/threonine kinase activity"/>
    <property type="evidence" value="ECO:0007669"/>
    <property type="project" value="UniProtKB-KW"/>
</dbReference>
<evidence type="ECO:0000256" key="3">
    <source>
        <dbReference type="ARBA" id="ARBA00022679"/>
    </source>
</evidence>
<evidence type="ECO:0000256" key="1">
    <source>
        <dbReference type="ARBA" id="ARBA00004479"/>
    </source>
</evidence>
<dbReference type="PROSITE" id="PS50011">
    <property type="entry name" value="PROTEIN_KINASE_DOM"/>
    <property type="match status" value="1"/>
</dbReference>
<dbReference type="PROSITE" id="PS00108">
    <property type="entry name" value="PROTEIN_KINASE_ST"/>
    <property type="match status" value="1"/>
</dbReference>
<evidence type="ECO:0000256" key="5">
    <source>
        <dbReference type="ARBA" id="ARBA00022729"/>
    </source>
</evidence>
<keyword evidence="4" id="KW-0812">Transmembrane</keyword>
<dbReference type="AlphaFoldDB" id="A0A8D7FEU7"/>
<gene>
    <name evidence="13" type="ORF">GSMUA_193790.1</name>
</gene>
<dbReference type="EMBL" id="HG996468">
    <property type="protein sequence ID" value="CAG1851187.1"/>
    <property type="molecule type" value="Genomic_DNA"/>
</dbReference>
<dbReference type="FunFam" id="1.10.510.10:FF:000590">
    <property type="entry name" value="PR5-like receptor kinase"/>
    <property type="match status" value="1"/>
</dbReference>
<organism evidence="13">
    <name type="scientific">Musa acuminata subsp. malaccensis</name>
    <name type="common">Wild banana</name>
    <name type="synonym">Musa malaccensis</name>
    <dbReference type="NCBI Taxonomy" id="214687"/>
    <lineage>
        <taxon>Eukaryota</taxon>
        <taxon>Viridiplantae</taxon>
        <taxon>Streptophyta</taxon>
        <taxon>Embryophyta</taxon>
        <taxon>Tracheophyta</taxon>
        <taxon>Spermatophyta</taxon>
        <taxon>Magnoliopsida</taxon>
        <taxon>Liliopsida</taxon>
        <taxon>Zingiberales</taxon>
        <taxon>Musaceae</taxon>
        <taxon>Musa</taxon>
    </lineage>
</organism>
<evidence type="ECO:0000256" key="9">
    <source>
        <dbReference type="ARBA" id="ARBA00022989"/>
    </source>
</evidence>
<dbReference type="PANTHER" id="PTHR27009">
    <property type="entry name" value="RUST RESISTANCE KINASE LR10-RELATED"/>
    <property type="match status" value="1"/>
</dbReference>
<dbReference type="Pfam" id="PF00069">
    <property type="entry name" value="Pkinase"/>
    <property type="match status" value="1"/>
</dbReference>
<keyword evidence="8" id="KW-0067">ATP-binding</keyword>
<evidence type="ECO:0000256" key="2">
    <source>
        <dbReference type="ARBA" id="ARBA00022527"/>
    </source>
</evidence>
<dbReference type="Gene3D" id="1.10.510.10">
    <property type="entry name" value="Transferase(Phosphotransferase) domain 1"/>
    <property type="match status" value="1"/>
</dbReference>
<keyword evidence="3" id="KW-0808">Transferase</keyword>
<dbReference type="GO" id="GO:0005524">
    <property type="term" value="F:ATP binding"/>
    <property type="evidence" value="ECO:0007669"/>
    <property type="project" value="UniProtKB-KW"/>
</dbReference>
<dbReference type="InterPro" id="IPR045874">
    <property type="entry name" value="LRK10/LRL21-25-like"/>
</dbReference>
<evidence type="ECO:0000256" key="11">
    <source>
        <dbReference type="ARBA" id="ARBA00023180"/>
    </source>
</evidence>
<name>A0A8D7FEU7_MUSAM</name>
<keyword evidence="11" id="KW-0325">Glycoprotein</keyword>
<keyword evidence="2" id="KW-0723">Serine/threonine-protein kinase</keyword>
<keyword evidence="5" id="KW-0732">Signal</keyword>
<evidence type="ECO:0000256" key="6">
    <source>
        <dbReference type="ARBA" id="ARBA00022741"/>
    </source>
</evidence>
<keyword evidence="9" id="KW-1133">Transmembrane helix</keyword>
<evidence type="ECO:0000256" key="8">
    <source>
        <dbReference type="ARBA" id="ARBA00022840"/>
    </source>
</evidence>
<comment type="subcellular location">
    <subcellularLocation>
        <location evidence="1">Membrane</location>
        <topology evidence="1">Single-pass type I membrane protein</topology>
    </subcellularLocation>
</comment>
<evidence type="ECO:0000259" key="12">
    <source>
        <dbReference type="PROSITE" id="PS50011"/>
    </source>
</evidence>
<dbReference type="SMART" id="SM00220">
    <property type="entry name" value="S_TKc"/>
    <property type="match status" value="1"/>
</dbReference>
<keyword evidence="10" id="KW-0472">Membrane</keyword>
<evidence type="ECO:0000256" key="7">
    <source>
        <dbReference type="ARBA" id="ARBA00022777"/>
    </source>
</evidence>
<dbReference type="Gene3D" id="3.30.200.20">
    <property type="entry name" value="Phosphorylase Kinase, domain 1"/>
    <property type="match status" value="1"/>
</dbReference>
<protein>
    <submittedName>
        <fullName evidence="13">(wild Malaysian banana) hypothetical protein</fullName>
    </submittedName>
</protein>
<feature type="domain" description="Protein kinase" evidence="12">
    <location>
        <begin position="26"/>
        <end position="313"/>
    </location>
</feature>
<evidence type="ECO:0000256" key="4">
    <source>
        <dbReference type="ARBA" id="ARBA00022692"/>
    </source>
</evidence>